<evidence type="ECO:0000256" key="1">
    <source>
        <dbReference type="SAM" id="MobiDB-lite"/>
    </source>
</evidence>
<gene>
    <name evidence="2" type="ORF">K491DRAFT_680804</name>
</gene>
<dbReference type="AlphaFoldDB" id="A0A6A6T066"/>
<proteinExistence type="predicted"/>
<name>A0A6A6T066_9PLEO</name>
<accession>A0A6A6T066</accession>
<reference evidence="2" key="1">
    <citation type="journal article" date="2020" name="Stud. Mycol.">
        <title>101 Dothideomycetes genomes: a test case for predicting lifestyles and emergence of pathogens.</title>
        <authorList>
            <person name="Haridas S."/>
            <person name="Albert R."/>
            <person name="Binder M."/>
            <person name="Bloem J."/>
            <person name="Labutti K."/>
            <person name="Salamov A."/>
            <person name="Andreopoulos B."/>
            <person name="Baker S."/>
            <person name="Barry K."/>
            <person name="Bills G."/>
            <person name="Bluhm B."/>
            <person name="Cannon C."/>
            <person name="Castanera R."/>
            <person name="Culley D."/>
            <person name="Daum C."/>
            <person name="Ezra D."/>
            <person name="Gonzalez J."/>
            <person name="Henrissat B."/>
            <person name="Kuo A."/>
            <person name="Liang C."/>
            <person name="Lipzen A."/>
            <person name="Lutzoni F."/>
            <person name="Magnuson J."/>
            <person name="Mondo S."/>
            <person name="Nolan M."/>
            <person name="Ohm R."/>
            <person name="Pangilinan J."/>
            <person name="Park H.-J."/>
            <person name="Ramirez L."/>
            <person name="Alfaro M."/>
            <person name="Sun H."/>
            <person name="Tritt A."/>
            <person name="Yoshinaga Y."/>
            <person name="Zwiers L.-H."/>
            <person name="Turgeon B."/>
            <person name="Goodwin S."/>
            <person name="Spatafora J."/>
            <person name="Crous P."/>
            <person name="Grigoriev I."/>
        </authorList>
    </citation>
    <scope>NUCLEOTIDE SEQUENCE</scope>
    <source>
        <strain evidence="2">CBS 122681</strain>
    </source>
</reference>
<protein>
    <submittedName>
        <fullName evidence="2">Uncharacterized protein</fullName>
    </submittedName>
</protein>
<feature type="region of interest" description="Disordered" evidence="1">
    <location>
        <begin position="1"/>
        <end position="40"/>
    </location>
</feature>
<feature type="compositionally biased region" description="Polar residues" evidence="1">
    <location>
        <begin position="20"/>
        <end position="35"/>
    </location>
</feature>
<organism evidence="2 3">
    <name type="scientific">Lophiostoma macrostomum CBS 122681</name>
    <dbReference type="NCBI Taxonomy" id="1314788"/>
    <lineage>
        <taxon>Eukaryota</taxon>
        <taxon>Fungi</taxon>
        <taxon>Dikarya</taxon>
        <taxon>Ascomycota</taxon>
        <taxon>Pezizomycotina</taxon>
        <taxon>Dothideomycetes</taxon>
        <taxon>Pleosporomycetidae</taxon>
        <taxon>Pleosporales</taxon>
        <taxon>Lophiostomataceae</taxon>
        <taxon>Lophiostoma</taxon>
    </lineage>
</organism>
<sequence length="289" mass="32469">MASPEPSPAAGPSGAESMDQDINASQDSSEDQPSTALRPVQVVIPPVERIDYIQDGSTYSMFAVPDFTRPLVDEGFVHPSSADSVVGIMVLPTIERISSAYEAYLVVRCRSYTSEKPLYSLSNCYLDKAKAKDLWNRAIATAQLNNPRLELEYYMEETDGQTAVMWPEATHDSYLEVRFPRWKEQAYGEYLEDVAVVLRVMVPKGSPRASADVSIEGCFGQMGTAYLTAKAMAEQLGMLEERRQQVYAIIYGKPEYWSFETRLWMGNPVDEPMLYVWYDVVPCGKVYAQ</sequence>
<evidence type="ECO:0000313" key="3">
    <source>
        <dbReference type="Proteomes" id="UP000799324"/>
    </source>
</evidence>
<evidence type="ECO:0000313" key="2">
    <source>
        <dbReference type="EMBL" id="KAF2653112.1"/>
    </source>
</evidence>
<dbReference type="Proteomes" id="UP000799324">
    <property type="component" value="Unassembled WGS sequence"/>
</dbReference>
<dbReference type="EMBL" id="MU004387">
    <property type="protein sequence ID" value="KAF2653112.1"/>
    <property type="molecule type" value="Genomic_DNA"/>
</dbReference>
<keyword evidence="3" id="KW-1185">Reference proteome</keyword>